<gene>
    <name evidence="2" type="ORF">RHGRI_010495</name>
</gene>
<evidence type="ECO:0000313" key="3">
    <source>
        <dbReference type="Proteomes" id="UP000823749"/>
    </source>
</evidence>
<dbReference type="AlphaFoldDB" id="A0AAV6KJP1"/>
<proteinExistence type="predicted"/>
<reference evidence="2" key="1">
    <citation type="submission" date="2020-08" db="EMBL/GenBank/DDBJ databases">
        <title>Plant Genome Project.</title>
        <authorList>
            <person name="Zhang R.-G."/>
        </authorList>
    </citation>
    <scope>NUCLEOTIDE SEQUENCE</scope>
    <source>
        <strain evidence="2">WSP0</strain>
        <tissue evidence="2">Leaf</tissue>
    </source>
</reference>
<accession>A0AAV6KJP1</accession>
<feature type="region of interest" description="Disordered" evidence="1">
    <location>
        <begin position="47"/>
        <end position="69"/>
    </location>
</feature>
<dbReference type="Proteomes" id="UP000823749">
    <property type="component" value="Chromosome 4"/>
</dbReference>
<comment type="caution">
    <text evidence="2">The sequence shown here is derived from an EMBL/GenBank/DDBJ whole genome shotgun (WGS) entry which is preliminary data.</text>
</comment>
<organism evidence="2 3">
    <name type="scientific">Rhododendron griersonianum</name>
    <dbReference type="NCBI Taxonomy" id="479676"/>
    <lineage>
        <taxon>Eukaryota</taxon>
        <taxon>Viridiplantae</taxon>
        <taxon>Streptophyta</taxon>
        <taxon>Embryophyta</taxon>
        <taxon>Tracheophyta</taxon>
        <taxon>Spermatophyta</taxon>
        <taxon>Magnoliopsida</taxon>
        <taxon>eudicotyledons</taxon>
        <taxon>Gunneridae</taxon>
        <taxon>Pentapetalae</taxon>
        <taxon>asterids</taxon>
        <taxon>Ericales</taxon>
        <taxon>Ericaceae</taxon>
        <taxon>Ericoideae</taxon>
        <taxon>Rhodoreae</taxon>
        <taxon>Rhododendron</taxon>
    </lineage>
</organism>
<evidence type="ECO:0000256" key="1">
    <source>
        <dbReference type="SAM" id="MobiDB-lite"/>
    </source>
</evidence>
<feature type="compositionally biased region" description="Basic and acidic residues" evidence="1">
    <location>
        <begin position="59"/>
        <end position="69"/>
    </location>
</feature>
<evidence type="ECO:0000313" key="2">
    <source>
        <dbReference type="EMBL" id="KAG5552438.1"/>
    </source>
</evidence>
<name>A0AAV6KJP1_9ERIC</name>
<dbReference type="EMBL" id="JACTNZ010000004">
    <property type="protein sequence ID" value="KAG5552438.1"/>
    <property type="molecule type" value="Genomic_DNA"/>
</dbReference>
<keyword evidence="3" id="KW-1185">Reference proteome</keyword>
<sequence length="69" mass="7688">MKAGGGAMMWLMATEGRMCRSAATVINLVRERSELMMGFTVAVSDYEVDSNGGVDSDGEGDRQRWRQRR</sequence>
<protein>
    <submittedName>
        <fullName evidence="2">Uncharacterized protein</fullName>
    </submittedName>
</protein>